<keyword evidence="4" id="KW-0238">DNA-binding</keyword>
<dbReference type="EMBL" id="LJAM02000614">
    <property type="protein sequence ID" value="RAP69716.1"/>
    <property type="molecule type" value="Genomic_DNA"/>
</dbReference>
<evidence type="ECO:0000313" key="8">
    <source>
        <dbReference type="EMBL" id="RAP69716.1"/>
    </source>
</evidence>
<keyword evidence="9" id="KW-1185">Reference proteome</keyword>
<dbReference type="Pfam" id="PF10723">
    <property type="entry name" value="RepB-RCR_reg"/>
    <property type="match status" value="1"/>
</dbReference>
<organism evidence="8 9">
    <name type="scientific">Candidatus Erwinia dacicola</name>
    <dbReference type="NCBI Taxonomy" id="252393"/>
    <lineage>
        <taxon>Bacteria</taxon>
        <taxon>Pseudomonadati</taxon>
        <taxon>Pseudomonadota</taxon>
        <taxon>Gammaproteobacteria</taxon>
        <taxon>Enterobacterales</taxon>
        <taxon>Erwiniaceae</taxon>
        <taxon>Erwinia</taxon>
    </lineage>
</organism>
<dbReference type="GO" id="GO:0006276">
    <property type="term" value="P:plasmid maintenance"/>
    <property type="evidence" value="ECO:0007669"/>
    <property type="project" value="UniProtKB-KW"/>
</dbReference>
<name>A0A328TPE6_9GAMM</name>
<feature type="region of interest" description="Disordered" evidence="7">
    <location>
        <begin position="1"/>
        <end position="34"/>
    </location>
</feature>
<comment type="caution">
    <text evidence="8">The sequence shown here is derived from an EMBL/GenBank/DDBJ whole genome shotgun (WGS) entry which is preliminary data.</text>
</comment>
<evidence type="ECO:0000256" key="5">
    <source>
        <dbReference type="ARBA" id="ARBA00023163"/>
    </source>
</evidence>
<gene>
    <name evidence="8" type="ORF">ACZ87_03490</name>
</gene>
<keyword evidence="1" id="KW-0678">Repressor</keyword>
<feature type="compositionally biased region" description="Basic and acidic residues" evidence="7">
    <location>
        <begin position="1"/>
        <end position="13"/>
    </location>
</feature>
<dbReference type="GO" id="GO:0003677">
    <property type="term" value="F:DNA binding"/>
    <property type="evidence" value="ECO:0007669"/>
    <property type="project" value="UniProtKB-KW"/>
</dbReference>
<evidence type="ECO:0000256" key="7">
    <source>
        <dbReference type="SAM" id="MobiDB-lite"/>
    </source>
</evidence>
<evidence type="ECO:0000256" key="1">
    <source>
        <dbReference type="ARBA" id="ARBA00022491"/>
    </source>
</evidence>
<keyword evidence="3" id="KW-0805">Transcription regulation</keyword>
<dbReference type="Proteomes" id="UP000244334">
    <property type="component" value="Unassembled WGS sequence"/>
</dbReference>
<protein>
    <recommendedName>
        <fullName evidence="6">Protein CopB</fullName>
    </recommendedName>
</protein>
<feature type="compositionally biased region" description="Basic residues" evidence="7">
    <location>
        <begin position="14"/>
        <end position="23"/>
    </location>
</feature>
<evidence type="ECO:0000256" key="2">
    <source>
        <dbReference type="ARBA" id="ARBA00022689"/>
    </source>
</evidence>
<dbReference type="InterPro" id="IPR019661">
    <property type="entry name" value="RepA2"/>
</dbReference>
<evidence type="ECO:0000256" key="3">
    <source>
        <dbReference type="ARBA" id="ARBA00023015"/>
    </source>
</evidence>
<sequence>MHSMMDEEKDAVRRKVGKPRKYANRSERQAAHVENLKRKDLKEIQAYVLPEVKDILLSVCEAIGKTQSELLSEILVRFAECRN</sequence>
<proteinExistence type="predicted"/>
<feature type="compositionally biased region" description="Basic and acidic residues" evidence="7">
    <location>
        <begin position="24"/>
        <end position="34"/>
    </location>
</feature>
<accession>A0A328TPE6</accession>
<reference evidence="8" key="1">
    <citation type="submission" date="2018-04" db="EMBL/GenBank/DDBJ databases">
        <title>Genomes of the Obligate Erwinia dacicola and Facultative Enterobacter sp. OLF Endosymbionts of the Olive Fruit fly, Bactrocera oleae.</title>
        <authorList>
            <person name="Estes A.M."/>
            <person name="Hearn D.J."/>
            <person name="Agarwal S."/>
            <person name="Pierson E.A."/>
            <person name="Dunning-Hotopp J.C."/>
        </authorList>
    </citation>
    <scope>NUCLEOTIDE SEQUENCE [LARGE SCALE GENOMIC DNA]</scope>
    <source>
        <strain evidence="8">Oroville</strain>
    </source>
</reference>
<keyword evidence="5" id="KW-0804">Transcription</keyword>
<evidence type="ECO:0000256" key="6">
    <source>
        <dbReference type="ARBA" id="ARBA00031853"/>
    </source>
</evidence>
<evidence type="ECO:0000313" key="9">
    <source>
        <dbReference type="Proteomes" id="UP000244334"/>
    </source>
</evidence>
<keyword evidence="2" id="KW-0615">Plasmid copy control</keyword>
<dbReference type="AlphaFoldDB" id="A0A328TPE6"/>
<evidence type="ECO:0000256" key="4">
    <source>
        <dbReference type="ARBA" id="ARBA00023125"/>
    </source>
</evidence>